<comment type="caution">
    <text evidence="1">The sequence shown here is derived from an EMBL/GenBank/DDBJ whole genome shotgun (WGS) entry which is preliminary data.</text>
</comment>
<dbReference type="EMBL" id="JBHRTO010000001">
    <property type="protein sequence ID" value="MFC3181838.1"/>
    <property type="molecule type" value="Genomic_DNA"/>
</dbReference>
<dbReference type="Proteomes" id="UP001595547">
    <property type="component" value="Unassembled WGS sequence"/>
</dbReference>
<name>A0ABV7J205_9RHOB</name>
<accession>A0ABV7J205</accession>
<evidence type="ECO:0000313" key="2">
    <source>
        <dbReference type="Proteomes" id="UP001595547"/>
    </source>
</evidence>
<evidence type="ECO:0000313" key="1">
    <source>
        <dbReference type="EMBL" id="MFC3181838.1"/>
    </source>
</evidence>
<reference evidence="2" key="1">
    <citation type="journal article" date="2019" name="Int. J. Syst. Evol. Microbiol.">
        <title>The Global Catalogue of Microorganisms (GCM) 10K type strain sequencing project: providing services to taxonomists for standard genome sequencing and annotation.</title>
        <authorList>
            <consortium name="The Broad Institute Genomics Platform"/>
            <consortium name="The Broad Institute Genome Sequencing Center for Infectious Disease"/>
            <person name="Wu L."/>
            <person name="Ma J."/>
        </authorList>
    </citation>
    <scope>NUCLEOTIDE SEQUENCE [LARGE SCALE GENOMIC DNA]</scope>
    <source>
        <strain evidence="2">KCTC 52039</strain>
    </source>
</reference>
<proteinExistence type="predicted"/>
<dbReference type="RefSeq" id="WP_380073422.1">
    <property type="nucleotide sequence ID" value="NZ_JBHRTO010000001.1"/>
</dbReference>
<sequence>MIRNPQLARLGQLANLLLDSRLSVLQSAARAKLETETQLAGLVVPPPAATQVSEIASAMAELNYQRWADARRAELNMHLARQTVTWMEAREAAREAFGKKQALGGITAKLAAVRPRED</sequence>
<evidence type="ECO:0008006" key="3">
    <source>
        <dbReference type="Google" id="ProtNLM"/>
    </source>
</evidence>
<protein>
    <recommendedName>
        <fullName evidence="3">Flagellar FliJ protein</fullName>
    </recommendedName>
</protein>
<organism evidence="1 2">
    <name type="scientific">Cypionkella sinensis</name>
    <dbReference type="NCBI Taxonomy" id="1756043"/>
    <lineage>
        <taxon>Bacteria</taxon>
        <taxon>Pseudomonadati</taxon>
        <taxon>Pseudomonadota</taxon>
        <taxon>Alphaproteobacteria</taxon>
        <taxon>Rhodobacterales</taxon>
        <taxon>Paracoccaceae</taxon>
        <taxon>Cypionkella</taxon>
    </lineage>
</organism>
<keyword evidence="2" id="KW-1185">Reference proteome</keyword>
<gene>
    <name evidence="1" type="ORF">ACFOGH_12610</name>
</gene>